<evidence type="ECO:0000256" key="2">
    <source>
        <dbReference type="ARBA" id="ARBA00010663"/>
    </source>
</evidence>
<evidence type="ECO:0000313" key="14">
    <source>
        <dbReference type="RefSeq" id="XP_012368561.2"/>
    </source>
</evidence>
<dbReference type="GO" id="GO:0016503">
    <property type="term" value="F:pheromone receptor activity"/>
    <property type="evidence" value="ECO:0007669"/>
    <property type="project" value="InterPro"/>
</dbReference>
<keyword evidence="6 11" id="KW-1133">Transmembrane helix</keyword>
<feature type="transmembrane region" description="Helical" evidence="11">
    <location>
        <begin position="26"/>
        <end position="48"/>
    </location>
</feature>
<dbReference type="AlphaFoldDB" id="A0A6P3V8Q9"/>
<keyword evidence="8 11" id="KW-0472">Membrane</keyword>
<dbReference type="GO" id="GO:0019236">
    <property type="term" value="P:response to pheromone"/>
    <property type="evidence" value="ECO:0007669"/>
    <property type="project" value="UniProtKB-KW"/>
</dbReference>
<evidence type="ECO:0000256" key="5">
    <source>
        <dbReference type="ARBA" id="ARBA00022692"/>
    </source>
</evidence>
<keyword evidence="13" id="KW-1185">Reference proteome</keyword>
<evidence type="ECO:0000256" key="3">
    <source>
        <dbReference type="ARBA" id="ARBA00022475"/>
    </source>
</evidence>
<reference evidence="14" key="1">
    <citation type="submission" date="2025-08" db="UniProtKB">
        <authorList>
            <consortium name="RefSeq"/>
        </authorList>
    </citation>
    <scope>IDENTIFICATION</scope>
</reference>
<evidence type="ECO:0000313" key="13">
    <source>
        <dbReference type="Proteomes" id="UP000515203"/>
    </source>
</evidence>
<evidence type="ECO:0000256" key="9">
    <source>
        <dbReference type="ARBA" id="ARBA00023170"/>
    </source>
</evidence>
<protein>
    <recommendedName>
        <fullName evidence="11">Vomeronasal type-1 receptor</fullName>
    </recommendedName>
</protein>
<gene>
    <name evidence="14" type="primary">LOC101589148</name>
</gene>
<evidence type="ECO:0000256" key="11">
    <source>
        <dbReference type="RuleBase" id="RU364061"/>
    </source>
</evidence>
<comment type="subcellular location">
    <subcellularLocation>
        <location evidence="1 11">Cell membrane</location>
        <topology evidence="1 11">Multi-pass membrane protein</topology>
    </subcellularLocation>
</comment>
<evidence type="ECO:0000256" key="7">
    <source>
        <dbReference type="ARBA" id="ARBA00023040"/>
    </source>
</evidence>
<dbReference type="OrthoDB" id="9606139at2759"/>
<feature type="transmembrane region" description="Helical" evidence="11">
    <location>
        <begin position="125"/>
        <end position="142"/>
    </location>
</feature>
<dbReference type="InterPro" id="IPR004072">
    <property type="entry name" value="Vmron_rcpt_1"/>
</dbReference>
<keyword evidence="9 11" id="KW-0675">Receptor</keyword>
<evidence type="ECO:0000256" key="1">
    <source>
        <dbReference type="ARBA" id="ARBA00004651"/>
    </source>
</evidence>
<accession>A0A6P3V8Q9</accession>
<evidence type="ECO:0000256" key="10">
    <source>
        <dbReference type="ARBA" id="ARBA00023224"/>
    </source>
</evidence>
<dbReference type="InParanoid" id="A0A6P3V8Q9"/>
<evidence type="ECO:0000256" key="8">
    <source>
        <dbReference type="ARBA" id="ARBA00023136"/>
    </source>
</evidence>
<evidence type="ECO:0000256" key="6">
    <source>
        <dbReference type="ARBA" id="ARBA00022989"/>
    </source>
</evidence>
<dbReference type="Pfam" id="PF03402">
    <property type="entry name" value="V1R"/>
    <property type="match status" value="1"/>
</dbReference>
<dbReference type="GO" id="GO:0005886">
    <property type="term" value="C:plasma membrane"/>
    <property type="evidence" value="ECO:0007669"/>
    <property type="project" value="UniProtKB-SubCell"/>
</dbReference>
<dbReference type="PANTHER" id="PTHR24062">
    <property type="entry name" value="VOMERONASAL TYPE-1 RECEPTOR"/>
    <property type="match status" value="1"/>
</dbReference>
<dbReference type="Gene3D" id="1.20.1070.10">
    <property type="entry name" value="Rhodopsin 7-helix transmembrane proteins"/>
    <property type="match status" value="1"/>
</dbReference>
<dbReference type="Proteomes" id="UP000515203">
    <property type="component" value="Unplaced"/>
</dbReference>
<feature type="transmembrane region" description="Helical" evidence="11">
    <location>
        <begin position="101"/>
        <end position="119"/>
    </location>
</feature>
<keyword evidence="5 11" id="KW-0812">Transmembrane</keyword>
<evidence type="ECO:0000256" key="12">
    <source>
        <dbReference type="SAM" id="MobiDB-lite"/>
    </source>
</evidence>
<proteinExistence type="inferred from homology"/>
<keyword evidence="4 11" id="KW-0589">Pheromone response</keyword>
<sequence length="215" mass="23714">MAAFGLEDFLNETGCKLIFLHRVARGVTLSTTCLFSCFQAITVSSIFSGLMERKTESPKYLGFCCFLCWILSVLINIHIILNVTGPKNSRNMSVAIMYRYCYTPVANGLTFTLLAAMYFPTDSTFLSLTFWASSSMVLLLYRHRQRVRNIHTSCTVLTLVSTFISFYILAGILSLWCSGGTVVGPSGMARGKSDWSRPTVPGAAEGLHSSGKRVV</sequence>
<feature type="transmembrane region" description="Helical" evidence="11">
    <location>
        <begin position="60"/>
        <end position="81"/>
    </location>
</feature>
<dbReference type="GeneID" id="101589148"/>
<organism evidence="13 14">
    <name type="scientific">Octodon degus</name>
    <name type="common">Degu</name>
    <name type="synonym">Sciurus degus</name>
    <dbReference type="NCBI Taxonomy" id="10160"/>
    <lineage>
        <taxon>Eukaryota</taxon>
        <taxon>Metazoa</taxon>
        <taxon>Chordata</taxon>
        <taxon>Craniata</taxon>
        <taxon>Vertebrata</taxon>
        <taxon>Euteleostomi</taxon>
        <taxon>Mammalia</taxon>
        <taxon>Eutheria</taxon>
        <taxon>Euarchontoglires</taxon>
        <taxon>Glires</taxon>
        <taxon>Rodentia</taxon>
        <taxon>Hystricomorpha</taxon>
        <taxon>Octodontidae</taxon>
        <taxon>Octodon</taxon>
    </lineage>
</organism>
<evidence type="ECO:0000256" key="4">
    <source>
        <dbReference type="ARBA" id="ARBA00022507"/>
    </source>
</evidence>
<dbReference type="RefSeq" id="XP_012368561.2">
    <property type="nucleotide sequence ID" value="XM_012513107.2"/>
</dbReference>
<keyword evidence="7 11" id="KW-0297">G-protein coupled receptor</keyword>
<name>A0A6P3V8Q9_OCTDE</name>
<feature type="transmembrane region" description="Helical" evidence="11">
    <location>
        <begin position="154"/>
        <end position="176"/>
    </location>
</feature>
<comment type="similarity">
    <text evidence="2 11">Belongs to the G-protein coupled receptor 1 family.</text>
</comment>
<feature type="region of interest" description="Disordered" evidence="12">
    <location>
        <begin position="191"/>
        <end position="215"/>
    </location>
</feature>
<keyword evidence="3 11" id="KW-1003">Cell membrane</keyword>
<keyword evidence="10 11" id="KW-0807">Transducer</keyword>